<protein>
    <recommendedName>
        <fullName evidence="3">Transposase</fullName>
    </recommendedName>
</protein>
<accession>J9U2W3</accession>
<dbReference type="EMBL" id="CP003490">
    <property type="protein sequence ID" value="AFR71882.1"/>
    <property type="molecule type" value="Genomic_DNA"/>
</dbReference>
<dbReference type="KEGG" id="bpj:B2904_orf2559"/>
<proteinExistence type="predicted"/>
<name>J9U2W3_BRAPL</name>
<evidence type="ECO:0000313" key="1">
    <source>
        <dbReference type="EMBL" id="AFR71882.1"/>
    </source>
</evidence>
<organism evidence="1 2">
    <name type="scientific">Brachyspira pilosicoli B2904</name>
    <dbReference type="NCBI Taxonomy" id="1133568"/>
    <lineage>
        <taxon>Bacteria</taxon>
        <taxon>Pseudomonadati</taxon>
        <taxon>Spirochaetota</taxon>
        <taxon>Spirochaetia</taxon>
        <taxon>Brachyspirales</taxon>
        <taxon>Brachyspiraceae</taxon>
        <taxon>Brachyspira</taxon>
    </lineage>
</organism>
<dbReference type="AlphaFoldDB" id="J9U2W3"/>
<evidence type="ECO:0008006" key="3">
    <source>
        <dbReference type="Google" id="ProtNLM"/>
    </source>
</evidence>
<dbReference type="Proteomes" id="UP000007346">
    <property type="component" value="Chromosome"/>
</dbReference>
<dbReference type="HOGENOM" id="CLU_1841301_0_0_12"/>
<gene>
    <name evidence="1" type="ORF">B2904_orf2559</name>
</gene>
<dbReference type="PATRIC" id="fig|1133568.3.peg.2559"/>
<reference evidence="1 2" key="1">
    <citation type="journal article" date="2012" name="BMC Genomics">
        <title>Comparative genomics of Brachyspira pilosicoli strains: genome rearrangements, reductions and correlation of genetic compliment with phenotypic diversity.</title>
        <authorList>
            <person name="Mappley L.J."/>
            <person name="Black M.L."/>
            <person name="Abuoun M."/>
            <person name="Darby A.C."/>
            <person name="Woodward M.J."/>
            <person name="Parkhill J."/>
            <person name="Turner A.K."/>
            <person name="Bellgard M.I."/>
            <person name="La T."/>
            <person name="Phillips N.D."/>
            <person name="La Ragione R.M."/>
            <person name="Hampson D.J."/>
        </authorList>
    </citation>
    <scope>NUCLEOTIDE SEQUENCE [LARGE SCALE GENOMIC DNA]</scope>
    <source>
        <strain evidence="1">B2904</strain>
    </source>
</reference>
<sequence>MKEYTSNQRKKIVLKINKVKNKEILASKYDISIRTYYYWKRQLETCSIIKPKSTKPKTNKNKLKDKKIIKRIIEIRKLYGYGKFKIQKQLELEAIKGNGTTAIETVLKANNLYSSKKKRIKRKHNGKHARNFKEAGEKVQIDTNYAFFGEIRYYQITACRFSYENDFQIFIQ</sequence>
<evidence type="ECO:0000313" key="2">
    <source>
        <dbReference type="Proteomes" id="UP000007346"/>
    </source>
</evidence>